<feature type="domain" description="HTH tetR-type" evidence="5">
    <location>
        <begin position="1"/>
        <end position="60"/>
    </location>
</feature>
<proteinExistence type="predicted"/>
<dbReference type="Gene3D" id="1.10.10.60">
    <property type="entry name" value="Homeodomain-like"/>
    <property type="match status" value="1"/>
</dbReference>
<evidence type="ECO:0000313" key="6">
    <source>
        <dbReference type="EMBL" id="TYR73581.1"/>
    </source>
</evidence>
<dbReference type="Proteomes" id="UP000323317">
    <property type="component" value="Unassembled WGS sequence"/>
</dbReference>
<evidence type="ECO:0000256" key="3">
    <source>
        <dbReference type="ARBA" id="ARBA00023163"/>
    </source>
</evidence>
<dbReference type="InterPro" id="IPR001647">
    <property type="entry name" value="HTH_TetR"/>
</dbReference>
<sequence length="193" mass="21755">MTSDQIKKAALKFFALNGYEGASLSHIANDVGIKKQSIYTHFSGKDDLFLQICRDAFVSELASTKDFISKRSSLPVKEVLYGFLLHCIERFERLDSAKFMVRISFFPPAHLSSEVLKEVYHYLDELESLFLPILETAASRGEILSSVDVPKAAAAFLGVMDAVIVEMLYGGPVRLQKRLDASWYLYWNGIMND</sequence>
<dbReference type="InterPro" id="IPR036271">
    <property type="entry name" value="Tet_transcr_reg_TetR-rel_C_sf"/>
</dbReference>
<keyword evidence="2 4" id="KW-0238">DNA-binding</keyword>
<gene>
    <name evidence="6" type="ORF">FZC79_18270</name>
</gene>
<dbReference type="AlphaFoldDB" id="A0A5D4K892"/>
<dbReference type="RefSeq" id="WP_148948209.1">
    <property type="nucleotide sequence ID" value="NZ_VTEH01000017.1"/>
</dbReference>
<dbReference type="Pfam" id="PF00440">
    <property type="entry name" value="TetR_N"/>
    <property type="match status" value="1"/>
</dbReference>
<feature type="DNA-binding region" description="H-T-H motif" evidence="4">
    <location>
        <begin position="23"/>
        <end position="42"/>
    </location>
</feature>
<evidence type="ECO:0000256" key="1">
    <source>
        <dbReference type="ARBA" id="ARBA00023015"/>
    </source>
</evidence>
<comment type="caution">
    <text evidence="6">The sequence shown here is derived from an EMBL/GenBank/DDBJ whole genome shotgun (WGS) entry which is preliminary data.</text>
</comment>
<evidence type="ECO:0000256" key="2">
    <source>
        <dbReference type="ARBA" id="ARBA00023125"/>
    </source>
</evidence>
<dbReference type="Gene3D" id="1.10.357.10">
    <property type="entry name" value="Tetracycline Repressor, domain 2"/>
    <property type="match status" value="1"/>
</dbReference>
<evidence type="ECO:0000259" key="5">
    <source>
        <dbReference type="PROSITE" id="PS50977"/>
    </source>
</evidence>
<dbReference type="SUPFAM" id="SSF48498">
    <property type="entry name" value="Tetracyclin repressor-like, C-terminal domain"/>
    <property type="match status" value="1"/>
</dbReference>
<protein>
    <submittedName>
        <fullName evidence="6">TetR/AcrR family transcriptional regulator</fullName>
    </submittedName>
</protein>
<evidence type="ECO:0000313" key="7">
    <source>
        <dbReference type="Proteomes" id="UP000323317"/>
    </source>
</evidence>
<dbReference type="PANTHER" id="PTHR30055">
    <property type="entry name" value="HTH-TYPE TRANSCRIPTIONAL REGULATOR RUTR"/>
    <property type="match status" value="1"/>
</dbReference>
<dbReference type="PROSITE" id="PS50977">
    <property type="entry name" value="HTH_TETR_2"/>
    <property type="match status" value="1"/>
</dbReference>
<organism evidence="6 7">
    <name type="scientific">Rossellomorea vietnamensis</name>
    <dbReference type="NCBI Taxonomy" id="218284"/>
    <lineage>
        <taxon>Bacteria</taxon>
        <taxon>Bacillati</taxon>
        <taxon>Bacillota</taxon>
        <taxon>Bacilli</taxon>
        <taxon>Bacillales</taxon>
        <taxon>Bacillaceae</taxon>
        <taxon>Rossellomorea</taxon>
    </lineage>
</organism>
<dbReference type="GO" id="GO:0003700">
    <property type="term" value="F:DNA-binding transcription factor activity"/>
    <property type="evidence" value="ECO:0007669"/>
    <property type="project" value="TreeGrafter"/>
</dbReference>
<accession>A0A5D4K892</accession>
<keyword evidence="3" id="KW-0804">Transcription</keyword>
<dbReference type="InterPro" id="IPR050109">
    <property type="entry name" value="HTH-type_TetR-like_transc_reg"/>
</dbReference>
<dbReference type="EMBL" id="VTEH01000017">
    <property type="protein sequence ID" value="TYR73581.1"/>
    <property type="molecule type" value="Genomic_DNA"/>
</dbReference>
<dbReference type="PRINTS" id="PR00455">
    <property type="entry name" value="HTHTETR"/>
</dbReference>
<reference evidence="6 7" key="1">
    <citation type="submission" date="2019-08" db="EMBL/GenBank/DDBJ databases">
        <title>Bacillus genomes from the desert of Cuatro Cienegas, Coahuila.</title>
        <authorList>
            <person name="Olmedo-Alvarez G."/>
        </authorList>
    </citation>
    <scope>NUCLEOTIDE SEQUENCE [LARGE SCALE GENOMIC DNA]</scope>
    <source>
        <strain evidence="6 7">CH40_1T</strain>
    </source>
</reference>
<dbReference type="PANTHER" id="PTHR30055:SF238">
    <property type="entry name" value="MYCOFACTOCIN BIOSYNTHESIS TRANSCRIPTIONAL REGULATOR MFTR-RELATED"/>
    <property type="match status" value="1"/>
</dbReference>
<dbReference type="SUPFAM" id="SSF46689">
    <property type="entry name" value="Homeodomain-like"/>
    <property type="match status" value="1"/>
</dbReference>
<evidence type="ECO:0000256" key="4">
    <source>
        <dbReference type="PROSITE-ProRule" id="PRU00335"/>
    </source>
</evidence>
<dbReference type="GO" id="GO:0000976">
    <property type="term" value="F:transcription cis-regulatory region binding"/>
    <property type="evidence" value="ECO:0007669"/>
    <property type="project" value="TreeGrafter"/>
</dbReference>
<dbReference type="InterPro" id="IPR009057">
    <property type="entry name" value="Homeodomain-like_sf"/>
</dbReference>
<keyword evidence="1" id="KW-0805">Transcription regulation</keyword>
<name>A0A5D4K892_9BACI</name>